<keyword evidence="1 3" id="KW-0597">Phosphoprotein</keyword>
<dbReference type="PROSITE" id="PS50110">
    <property type="entry name" value="RESPONSE_REGULATORY"/>
    <property type="match status" value="1"/>
</dbReference>
<dbReference type="Pfam" id="PF00072">
    <property type="entry name" value="Response_reg"/>
    <property type="match status" value="1"/>
</dbReference>
<evidence type="ECO:0000259" key="4">
    <source>
        <dbReference type="PROSITE" id="PS50043"/>
    </source>
</evidence>
<evidence type="ECO:0000313" key="6">
    <source>
        <dbReference type="EMBL" id="BDA77219.1"/>
    </source>
</evidence>
<dbReference type="InterPro" id="IPR058245">
    <property type="entry name" value="NreC/VraR/RcsB-like_REC"/>
</dbReference>
<keyword evidence="7" id="KW-1185">Reference proteome</keyword>
<feature type="domain" description="Response regulatory" evidence="5">
    <location>
        <begin position="4"/>
        <end position="121"/>
    </location>
</feature>
<dbReference type="PANTHER" id="PTHR45566">
    <property type="entry name" value="HTH-TYPE TRANSCRIPTIONAL REGULATOR YHJB-RELATED"/>
    <property type="match status" value="1"/>
</dbReference>
<protein>
    <submittedName>
        <fullName evidence="6">DNA-binding response regulator</fullName>
    </submittedName>
</protein>
<evidence type="ECO:0000259" key="5">
    <source>
        <dbReference type="PROSITE" id="PS50110"/>
    </source>
</evidence>
<evidence type="ECO:0000313" key="7">
    <source>
        <dbReference type="Proteomes" id="UP000245263"/>
    </source>
</evidence>
<dbReference type="EMBL" id="AP025028">
    <property type="protein sequence ID" value="BDA77219.1"/>
    <property type="molecule type" value="Genomic_DNA"/>
</dbReference>
<dbReference type="RefSeq" id="WP_109021830.1">
    <property type="nucleotide sequence ID" value="NZ_AP025028.1"/>
</dbReference>
<dbReference type="InterPro" id="IPR011006">
    <property type="entry name" value="CheY-like_superfamily"/>
</dbReference>
<feature type="modified residue" description="4-aspartylphosphate" evidence="3">
    <location>
        <position position="55"/>
    </location>
</feature>
<feature type="domain" description="HTH luxR-type" evidence="4">
    <location>
        <begin position="147"/>
        <end position="212"/>
    </location>
</feature>
<dbReference type="InterPro" id="IPR001789">
    <property type="entry name" value="Sig_transdc_resp-reg_receiver"/>
</dbReference>
<keyword evidence="2 6" id="KW-0238">DNA-binding</keyword>
<dbReference type="Pfam" id="PF00196">
    <property type="entry name" value="GerE"/>
    <property type="match status" value="1"/>
</dbReference>
<sequence>MKKQVYIVDDHPLVVDALNNLISKSDDLECIGSSDTIEKAFADIENLQPTLVLVDIQLKQNQNGLQLLKKLRTSFPNIAVIIISMLTDDTFVDRAFKLGAMGYVFKEDTTTQIVEAIHTVLRGDYFVSSSQATRLLGHLYRTSQKEEKDPIDRLSNRELEVFLMIGEGMPVKEIAANMGLAASTIETLRSRIKTKLSISENEKLIRVAVEWKYTQSKPEAVVS</sequence>
<dbReference type="Proteomes" id="UP000245263">
    <property type="component" value="Chromosome 1"/>
</dbReference>
<dbReference type="SUPFAM" id="SSF46894">
    <property type="entry name" value="C-terminal effector domain of the bipartite response regulators"/>
    <property type="match status" value="1"/>
</dbReference>
<dbReference type="InterPro" id="IPR051015">
    <property type="entry name" value="EvgA-like"/>
</dbReference>
<dbReference type="PROSITE" id="PS50043">
    <property type="entry name" value="HTH_LUXR_2"/>
    <property type="match status" value="1"/>
</dbReference>
<name>A0ABN6KC71_9LEPT</name>
<evidence type="ECO:0000256" key="2">
    <source>
        <dbReference type="ARBA" id="ARBA00023125"/>
    </source>
</evidence>
<reference evidence="6 7" key="1">
    <citation type="submission" date="2021-08" db="EMBL/GenBank/DDBJ databases">
        <title>Complete genome sequence of Leptospira kobayashii strain E30.</title>
        <authorList>
            <person name="Nakao R."/>
            <person name="Nakamura S."/>
            <person name="Masuzawa T."/>
            <person name="Koizumi N."/>
        </authorList>
    </citation>
    <scope>NUCLEOTIDE SEQUENCE [LARGE SCALE GENOMIC DNA]</scope>
    <source>
        <strain evidence="6 7">E30</strain>
    </source>
</reference>
<dbReference type="SMART" id="SM00421">
    <property type="entry name" value="HTH_LUXR"/>
    <property type="match status" value="1"/>
</dbReference>
<dbReference type="CDD" id="cd17535">
    <property type="entry name" value="REC_NarL-like"/>
    <property type="match status" value="1"/>
</dbReference>
<dbReference type="GO" id="GO:0003677">
    <property type="term" value="F:DNA binding"/>
    <property type="evidence" value="ECO:0007669"/>
    <property type="project" value="UniProtKB-KW"/>
</dbReference>
<dbReference type="Gene3D" id="3.40.50.2300">
    <property type="match status" value="1"/>
</dbReference>
<dbReference type="PROSITE" id="PS00622">
    <property type="entry name" value="HTH_LUXR_1"/>
    <property type="match status" value="1"/>
</dbReference>
<dbReference type="SMART" id="SM00448">
    <property type="entry name" value="REC"/>
    <property type="match status" value="1"/>
</dbReference>
<dbReference type="InterPro" id="IPR000792">
    <property type="entry name" value="Tscrpt_reg_LuxR_C"/>
</dbReference>
<dbReference type="InterPro" id="IPR016032">
    <property type="entry name" value="Sig_transdc_resp-reg_C-effctor"/>
</dbReference>
<organism evidence="6 7">
    <name type="scientific">Leptospira kobayashii</name>
    <dbReference type="NCBI Taxonomy" id="1917830"/>
    <lineage>
        <taxon>Bacteria</taxon>
        <taxon>Pseudomonadati</taxon>
        <taxon>Spirochaetota</taxon>
        <taxon>Spirochaetia</taxon>
        <taxon>Leptospirales</taxon>
        <taxon>Leptospiraceae</taxon>
        <taxon>Leptospira</taxon>
    </lineage>
</organism>
<proteinExistence type="predicted"/>
<dbReference type="CDD" id="cd06170">
    <property type="entry name" value="LuxR_C_like"/>
    <property type="match status" value="1"/>
</dbReference>
<accession>A0ABN6KC71</accession>
<evidence type="ECO:0000256" key="1">
    <source>
        <dbReference type="ARBA" id="ARBA00022553"/>
    </source>
</evidence>
<dbReference type="PRINTS" id="PR00038">
    <property type="entry name" value="HTHLUXR"/>
</dbReference>
<evidence type="ECO:0000256" key="3">
    <source>
        <dbReference type="PROSITE-ProRule" id="PRU00169"/>
    </source>
</evidence>
<dbReference type="PANTHER" id="PTHR45566:SF2">
    <property type="entry name" value="NARL SUBFAMILY"/>
    <property type="match status" value="1"/>
</dbReference>
<gene>
    <name evidence="6" type="ORF">LPTSP3_g01490</name>
</gene>
<dbReference type="SUPFAM" id="SSF52172">
    <property type="entry name" value="CheY-like"/>
    <property type="match status" value="1"/>
</dbReference>